<feature type="compositionally biased region" description="Low complexity" evidence="1">
    <location>
        <begin position="27"/>
        <end position="37"/>
    </location>
</feature>
<accession>A0AA84ZEB8</accession>
<protein>
    <submittedName>
        <fullName evidence="3">Uncharacterized protein</fullName>
    </submittedName>
</protein>
<evidence type="ECO:0000313" key="2">
    <source>
        <dbReference type="Proteomes" id="UP000050790"/>
    </source>
</evidence>
<dbReference type="AlphaFoldDB" id="A0AA84ZEB8"/>
<evidence type="ECO:0000256" key="1">
    <source>
        <dbReference type="SAM" id="MobiDB-lite"/>
    </source>
</evidence>
<reference evidence="3" key="1">
    <citation type="submission" date="2023-11" db="UniProtKB">
        <authorList>
            <consortium name="WormBaseParasite"/>
        </authorList>
    </citation>
    <scope>IDENTIFICATION</scope>
</reference>
<sequence length="256" mass="29929">MLSKSSTFHVSTRHVYEHELKHLQYHQNQNHRSQQQSEVDDPTPHSNQYTKHNQRQVLNSNMSRSEIMFNSKVSRSLHIDVNTITNNNVSSISPTNSSFTTSSNDNHIACELNDISDIDEEIMDDNDSDNDIDDDSFYNKDEVDELFFFIPTVSSNEVKYGNQLKQHQSIPFTQNTNHIHKLYDDSFNLQVSPKLPSLKERITRTQNIWCLPNLSRIESEKLLEFAEIGKKEKLTLYETFNCISKISRLNTYYIYK</sequence>
<evidence type="ECO:0000313" key="3">
    <source>
        <dbReference type="WBParaSite" id="SMRG1_27580.1"/>
    </source>
</evidence>
<name>A0AA84ZEB8_9TREM</name>
<feature type="region of interest" description="Disordered" evidence="1">
    <location>
        <begin position="27"/>
        <end position="61"/>
    </location>
</feature>
<feature type="compositionally biased region" description="Polar residues" evidence="1">
    <location>
        <begin position="44"/>
        <end position="61"/>
    </location>
</feature>
<dbReference type="Proteomes" id="UP000050790">
    <property type="component" value="Unassembled WGS sequence"/>
</dbReference>
<dbReference type="WBParaSite" id="SMRG1_27580.1">
    <property type="protein sequence ID" value="SMRG1_27580.1"/>
    <property type="gene ID" value="SMRG1_27580"/>
</dbReference>
<organism evidence="2 3">
    <name type="scientific">Schistosoma margrebowiei</name>
    <dbReference type="NCBI Taxonomy" id="48269"/>
    <lineage>
        <taxon>Eukaryota</taxon>
        <taxon>Metazoa</taxon>
        <taxon>Spiralia</taxon>
        <taxon>Lophotrochozoa</taxon>
        <taxon>Platyhelminthes</taxon>
        <taxon>Trematoda</taxon>
        <taxon>Digenea</taxon>
        <taxon>Strigeidida</taxon>
        <taxon>Schistosomatoidea</taxon>
        <taxon>Schistosomatidae</taxon>
        <taxon>Schistosoma</taxon>
    </lineage>
</organism>
<proteinExistence type="predicted"/>